<dbReference type="GO" id="GO:0032259">
    <property type="term" value="P:methylation"/>
    <property type="evidence" value="ECO:0007669"/>
    <property type="project" value="UniProtKB-KW"/>
</dbReference>
<dbReference type="STRING" id="1619044.UY92_C0007G0022"/>
<dbReference type="InterPro" id="IPR025714">
    <property type="entry name" value="Methyltranfer_dom"/>
</dbReference>
<sequence length="314" mass="34892">MADAKEVREFFDQIAHQWAERAYDSKQEMAKFPSSKVRHHIAVDEIKKRHPGGAVLDMGCASGELVLDLAGLGYEAEGFDISPEMIRLARENFDRKANLPGRDSAAVFTVSDFAEYSADKQFDVITAMGFSEYLASDRPFFAKANQLLKSGGHLIVDFRNELFNLFTGNAYTVEAAENQRTGELVRELAEADRFSPVDLNQAGELILGYLKTAAAEADRIGKAGLEPRAAKYQLIATQLKLRQSTPATVESQARESGLDLEYVVYYHCHPFAPRYEKFFPVLFNTMGMAMQPLGYTRLGAGMCSSFLAVLKKAD</sequence>
<dbReference type="SUPFAM" id="SSF53335">
    <property type="entry name" value="S-adenosyl-L-methionine-dependent methyltransferases"/>
    <property type="match status" value="1"/>
</dbReference>
<evidence type="ECO:0000259" key="4">
    <source>
        <dbReference type="Pfam" id="PF13847"/>
    </source>
</evidence>
<feature type="domain" description="Methyltransferase" evidence="4">
    <location>
        <begin position="50"/>
        <end position="160"/>
    </location>
</feature>
<dbReference type="Proteomes" id="UP000033870">
    <property type="component" value="Unassembled WGS sequence"/>
</dbReference>
<dbReference type="CDD" id="cd02440">
    <property type="entry name" value="AdoMet_MTases"/>
    <property type="match status" value="1"/>
</dbReference>
<evidence type="ECO:0000256" key="1">
    <source>
        <dbReference type="ARBA" id="ARBA00022603"/>
    </source>
</evidence>
<keyword evidence="2 5" id="KW-0808">Transferase</keyword>
<evidence type="ECO:0000313" key="5">
    <source>
        <dbReference type="EMBL" id="KKW42383.1"/>
    </source>
</evidence>
<keyword evidence="1 5" id="KW-0489">Methyltransferase</keyword>
<evidence type="ECO:0000256" key="3">
    <source>
        <dbReference type="ARBA" id="ARBA00022691"/>
    </source>
</evidence>
<accession>A0A0G1YG06</accession>
<evidence type="ECO:0000313" key="6">
    <source>
        <dbReference type="Proteomes" id="UP000033870"/>
    </source>
</evidence>
<evidence type="ECO:0000256" key="2">
    <source>
        <dbReference type="ARBA" id="ARBA00022679"/>
    </source>
</evidence>
<dbReference type="InterPro" id="IPR029063">
    <property type="entry name" value="SAM-dependent_MTases_sf"/>
</dbReference>
<comment type="caution">
    <text evidence="5">The sequence shown here is derived from an EMBL/GenBank/DDBJ whole genome shotgun (WGS) entry which is preliminary data.</text>
</comment>
<organism evidence="5 6">
    <name type="scientific">Candidatus Magasanikbacteria bacterium GW2011_GWA2_56_11</name>
    <dbReference type="NCBI Taxonomy" id="1619044"/>
    <lineage>
        <taxon>Bacteria</taxon>
        <taxon>Candidatus Magasanikiibacteriota</taxon>
    </lineage>
</organism>
<dbReference type="PANTHER" id="PTHR43464:SF19">
    <property type="entry name" value="UBIQUINONE BIOSYNTHESIS O-METHYLTRANSFERASE, MITOCHONDRIAL"/>
    <property type="match status" value="1"/>
</dbReference>
<dbReference type="Pfam" id="PF13847">
    <property type="entry name" value="Methyltransf_31"/>
    <property type="match status" value="1"/>
</dbReference>
<dbReference type="PANTHER" id="PTHR43464">
    <property type="entry name" value="METHYLTRANSFERASE"/>
    <property type="match status" value="1"/>
</dbReference>
<keyword evidence="3" id="KW-0949">S-adenosyl-L-methionine</keyword>
<dbReference type="GO" id="GO:0008168">
    <property type="term" value="F:methyltransferase activity"/>
    <property type="evidence" value="ECO:0007669"/>
    <property type="project" value="UniProtKB-KW"/>
</dbReference>
<name>A0A0G1YG06_9BACT</name>
<dbReference type="EMBL" id="LCRX01000007">
    <property type="protein sequence ID" value="KKW42383.1"/>
    <property type="molecule type" value="Genomic_DNA"/>
</dbReference>
<reference evidence="5 6" key="1">
    <citation type="journal article" date="2015" name="Nature">
        <title>rRNA introns, odd ribosomes, and small enigmatic genomes across a large radiation of phyla.</title>
        <authorList>
            <person name="Brown C.T."/>
            <person name="Hug L.A."/>
            <person name="Thomas B.C."/>
            <person name="Sharon I."/>
            <person name="Castelle C.J."/>
            <person name="Singh A."/>
            <person name="Wilkins M.J."/>
            <person name="Williams K.H."/>
            <person name="Banfield J.F."/>
        </authorList>
    </citation>
    <scope>NUCLEOTIDE SEQUENCE [LARGE SCALE GENOMIC DNA]</scope>
</reference>
<dbReference type="Gene3D" id="3.40.50.150">
    <property type="entry name" value="Vaccinia Virus protein VP39"/>
    <property type="match status" value="1"/>
</dbReference>
<proteinExistence type="predicted"/>
<protein>
    <submittedName>
        <fullName evidence="5">Menaquinone biosynthesis methyltransferase related protein</fullName>
    </submittedName>
</protein>
<dbReference type="AlphaFoldDB" id="A0A0G1YG06"/>
<gene>
    <name evidence="5" type="ORF">UY92_C0007G0022</name>
</gene>